<proteinExistence type="predicted"/>
<dbReference type="EMBL" id="PQIB02000005">
    <property type="protein sequence ID" value="RLN16935.1"/>
    <property type="molecule type" value="Genomic_DNA"/>
</dbReference>
<protein>
    <recommendedName>
        <fullName evidence="3">DUF627 domain-containing protein</fullName>
    </recommendedName>
</protein>
<dbReference type="AlphaFoldDB" id="A0A3L6S7I4"/>
<keyword evidence="2" id="KW-1185">Reference proteome</keyword>
<dbReference type="PANTHER" id="PTHR34465">
    <property type="entry name" value="CARBOXYL-TERMINAL HYDROLASE-LIKE PROTEIN, PUTATIVE (DUF627 AND DUF629)-RELATED"/>
    <property type="match status" value="1"/>
</dbReference>
<dbReference type="PANTHER" id="PTHR34465:SF5">
    <property type="entry name" value="OS11G0598900 PROTEIN"/>
    <property type="match status" value="1"/>
</dbReference>
<reference evidence="2" key="1">
    <citation type="journal article" date="2019" name="Nat. Commun.">
        <title>The genome of broomcorn millet.</title>
        <authorList>
            <person name="Zou C."/>
            <person name="Miki D."/>
            <person name="Li D."/>
            <person name="Tang Q."/>
            <person name="Xiao L."/>
            <person name="Rajput S."/>
            <person name="Deng P."/>
            <person name="Jia W."/>
            <person name="Huang R."/>
            <person name="Zhang M."/>
            <person name="Sun Y."/>
            <person name="Hu J."/>
            <person name="Fu X."/>
            <person name="Schnable P.S."/>
            <person name="Li F."/>
            <person name="Zhang H."/>
            <person name="Feng B."/>
            <person name="Zhu X."/>
            <person name="Liu R."/>
            <person name="Schnable J.C."/>
            <person name="Zhu J.-K."/>
            <person name="Zhang H."/>
        </authorList>
    </citation>
    <scope>NUCLEOTIDE SEQUENCE [LARGE SCALE GENOMIC DNA]</scope>
</reference>
<dbReference type="Proteomes" id="UP000275267">
    <property type="component" value="Unassembled WGS sequence"/>
</dbReference>
<organism evidence="1 2">
    <name type="scientific">Panicum miliaceum</name>
    <name type="common">Proso millet</name>
    <name type="synonym">Broomcorn millet</name>
    <dbReference type="NCBI Taxonomy" id="4540"/>
    <lineage>
        <taxon>Eukaryota</taxon>
        <taxon>Viridiplantae</taxon>
        <taxon>Streptophyta</taxon>
        <taxon>Embryophyta</taxon>
        <taxon>Tracheophyta</taxon>
        <taxon>Spermatophyta</taxon>
        <taxon>Magnoliopsida</taxon>
        <taxon>Liliopsida</taxon>
        <taxon>Poales</taxon>
        <taxon>Poaceae</taxon>
        <taxon>PACMAD clade</taxon>
        <taxon>Panicoideae</taxon>
        <taxon>Panicodae</taxon>
        <taxon>Paniceae</taxon>
        <taxon>Panicinae</taxon>
        <taxon>Panicum</taxon>
        <taxon>Panicum sect. Panicum</taxon>
    </lineage>
</organism>
<name>A0A3L6S7I4_PANMI</name>
<evidence type="ECO:0008006" key="3">
    <source>
        <dbReference type="Google" id="ProtNLM"/>
    </source>
</evidence>
<evidence type="ECO:0000313" key="1">
    <source>
        <dbReference type="EMBL" id="RLN16935.1"/>
    </source>
</evidence>
<sequence length="224" mass="24683">MAARVPLRVEVRDVLNLHRQGRHDEALQRAVNLAATERNRCALVMNLAGNLLLEAHLRDQGSSPHRAREYLHDADKVAAAEAPNCVETAAACVTALVELKLYSEAEMEFVLTLTGSSRDDSALAAAAEVAKRFPFSARAQLLPVFMEVEAVRTLSRDDRKKMKILAWAVKSISDVVNTFPSSLVIAIYHASYWLCLASMKLPKGSATGHFALRNPWIQSSTTFL</sequence>
<accession>A0A3L6S7I4</accession>
<gene>
    <name evidence="1" type="ORF">C2845_PM02G39050</name>
</gene>
<comment type="caution">
    <text evidence="1">The sequence shown here is derived from an EMBL/GenBank/DDBJ whole genome shotgun (WGS) entry which is preliminary data.</text>
</comment>
<evidence type="ECO:0000313" key="2">
    <source>
        <dbReference type="Proteomes" id="UP000275267"/>
    </source>
</evidence>